<sequence>MMWADQRRQTSTPPLQWISNAPCREMPAPDGTAEWMLDTRKWPGTTTEYAEQLLSLADTLLSDPRHFLRSYSAAEIGRMTTAPAIRSVPAP</sequence>
<evidence type="ECO:0000313" key="2">
    <source>
        <dbReference type="EMBL" id="CDR06614.1"/>
    </source>
</evidence>
<dbReference type="AlphaFoldDB" id="A0A060ZLN2"/>
<dbReference type="PATRIC" id="fig|576784.4.peg.3463"/>
<evidence type="ECO:0000256" key="1">
    <source>
        <dbReference type="SAM" id="MobiDB-lite"/>
    </source>
</evidence>
<dbReference type="HOGENOM" id="CLU_2425694_0_0_11"/>
<organism evidence="2">
    <name type="scientific">Streptomyces iranensis</name>
    <dbReference type="NCBI Taxonomy" id="576784"/>
    <lineage>
        <taxon>Bacteria</taxon>
        <taxon>Bacillati</taxon>
        <taxon>Actinomycetota</taxon>
        <taxon>Actinomycetes</taxon>
        <taxon>Kitasatosporales</taxon>
        <taxon>Streptomycetaceae</taxon>
        <taxon>Streptomyces</taxon>
        <taxon>Streptomyces violaceusniger group</taxon>
    </lineage>
</organism>
<protein>
    <submittedName>
        <fullName evidence="2">Uncharacterized protein</fullName>
    </submittedName>
</protein>
<gene>
    <name evidence="2" type="ORF">SIRAN3496</name>
</gene>
<name>A0A060ZLN2_9ACTN</name>
<dbReference type="EMBL" id="LK022848">
    <property type="protein sequence ID" value="CDR06614.1"/>
    <property type="molecule type" value="Genomic_DNA"/>
</dbReference>
<proteinExistence type="predicted"/>
<reference evidence="2" key="1">
    <citation type="submission" date="2014-05" db="EMBL/GenBank/DDBJ databases">
        <authorList>
            <person name="Horn Fabian"/>
        </authorList>
    </citation>
    <scope>NUCLEOTIDE SEQUENCE</scope>
</reference>
<feature type="compositionally biased region" description="Polar residues" evidence="1">
    <location>
        <begin position="9"/>
        <end position="19"/>
    </location>
</feature>
<accession>A0A060ZLN2</accession>
<feature type="region of interest" description="Disordered" evidence="1">
    <location>
        <begin position="1"/>
        <end position="23"/>
    </location>
</feature>